<keyword evidence="2" id="KW-0472">Membrane</keyword>
<evidence type="ECO:0000256" key="2">
    <source>
        <dbReference type="SAM" id="Phobius"/>
    </source>
</evidence>
<proteinExistence type="predicted"/>
<dbReference type="Pfam" id="PF04186">
    <property type="entry name" value="FxsA"/>
    <property type="match status" value="1"/>
</dbReference>
<keyword evidence="2" id="KW-1133">Transmembrane helix</keyword>
<dbReference type="PANTHER" id="PTHR35335">
    <property type="entry name" value="UPF0716 PROTEIN FXSA"/>
    <property type="match status" value="1"/>
</dbReference>
<evidence type="ECO:0000256" key="1">
    <source>
        <dbReference type="SAM" id="MobiDB-lite"/>
    </source>
</evidence>
<dbReference type="NCBIfam" id="NF008528">
    <property type="entry name" value="PRK11463.1-2"/>
    <property type="match status" value="1"/>
</dbReference>
<evidence type="ECO:0000313" key="4">
    <source>
        <dbReference type="Proteomes" id="UP001501337"/>
    </source>
</evidence>
<dbReference type="EMBL" id="BAABBO010000001">
    <property type="protein sequence ID" value="GAA3948585.1"/>
    <property type="molecule type" value="Genomic_DNA"/>
</dbReference>
<comment type="caution">
    <text evidence="3">The sequence shown here is derived from an EMBL/GenBank/DDBJ whole genome shotgun (WGS) entry which is preliminary data.</text>
</comment>
<accession>A0ABP7NJJ1</accession>
<feature type="transmembrane region" description="Helical" evidence="2">
    <location>
        <begin position="15"/>
        <end position="35"/>
    </location>
</feature>
<dbReference type="Proteomes" id="UP001501337">
    <property type="component" value="Unassembled WGS sequence"/>
</dbReference>
<feature type="compositionally biased region" description="Low complexity" evidence="1">
    <location>
        <begin position="148"/>
        <end position="163"/>
    </location>
</feature>
<organism evidence="3 4">
    <name type="scientific">Allohahella marinimesophila</name>
    <dbReference type="NCBI Taxonomy" id="1054972"/>
    <lineage>
        <taxon>Bacteria</taxon>
        <taxon>Pseudomonadati</taxon>
        <taxon>Pseudomonadota</taxon>
        <taxon>Gammaproteobacteria</taxon>
        <taxon>Oceanospirillales</taxon>
        <taxon>Hahellaceae</taxon>
        <taxon>Allohahella</taxon>
    </lineage>
</organism>
<feature type="transmembrane region" description="Helical" evidence="2">
    <location>
        <begin position="41"/>
        <end position="61"/>
    </location>
</feature>
<protein>
    <submittedName>
        <fullName evidence="3">FxsA family protein</fullName>
    </submittedName>
</protein>
<reference evidence="4" key="1">
    <citation type="journal article" date="2019" name="Int. J. Syst. Evol. Microbiol.">
        <title>The Global Catalogue of Microorganisms (GCM) 10K type strain sequencing project: providing services to taxonomists for standard genome sequencing and annotation.</title>
        <authorList>
            <consortium name="The Broad Institute Genomics Platform"/>
            <consortium name="The Broad Institute Genome Sequencing Center for Infectious Disease"/>
            <person name="Wu L."/>
            <person name="Ma J."/>
        </authorList>
    </citation>
    <scope>NUCLEOTIDE SEQUENCE [LARGE SCALE GENOMIC DNA]</scope>
    <source>
        <strain evidence="4">JCM 17555</strain>
    </source>
</reference>
<evidence type="ECO:0000313" key="3">
    <source>
        <dbReference type="EMBL" id="GAA3948585.1"/>
    </source>
</evidence>
<keyword evidence="2" id="KW-0812">Transmembrane</keyword>
<dbReference type="PANTHER" id="PTHR35335:SF1">
    <property type="entry name" value="UPF0716 PROTEIN FXSA"/>
    <property type="match status" value="1"/>
</dbReference>
<gene>
    <name evidence="3" type="ORF">GCM10022278_04740</name>
</gene>
<sequence length="217" mass="22443">MVCYLPSSNQFGPKLMSRLLFLIPVIAIIELIVLVKVGQVIGLGPTILIIIATGVTGAWLLRRQGPQIMAQVQMKAAAGEMPARELVEGLLMVVGGILLMTPGFVTDACGMFLILPPTRALLISSVSKRLAGAAVTRYSTFGGGQGPFGSSQGPFGDSQGPSSRNQGPFGAGGFGRRPDGNPFGSGPAANEDEAGPSSPDSGSGRVIEGEFTEIDKK</sequence>
<name>A0ABP7NJJ1_9GAMM</name>
<feature type="region of interest" description="Disordered" evidence="1">
    <location>
        <begin position="143"/>
        <end position="217"/>
    </location>
</feature>
<feature type="transmembrane region" description="Helical" evidence="2">
    <location>
        <begin position="90"/>
        <end position="115"/>
    </location>
</feature>
<keyword evidence="4" id="KW-1185">Reference proteome</keyword>
<dbReference type="InterPro" id="IPR007313">
    <property type="entry name" value="FxsA"/>
</dbReference>
<dbReference type="RefSeq" id="WP_344802890.1">
    <property type="nucleotide sequence ID" value="NZ_BAABBO010000001.1"/>
</dbReference>